<organism evidence="1">
    <name type="scientific">viral metagenome</name>
    <dbReference type="NCBI Taxonomy" id="1070528"/>
    <lineage>
        <taxon>unclassified sequences</taxon>
        <taxon>metagenomes</taxon>
        <taxon>organismal metagenomes</taxon>
    </lineage>
</organism>
<dbReference type="EMBL" id="MT143315">
    <property type="protein sequence ID" value="QJA95451.1"/>
    <property type="molecule type" value="Genomic_DNA"/>
</dbReference>
<evidence type="ECO:0000313" key="1">
    <source>
        <dbReference type="EMBL" id="QJA95451.1"/>
    </source>
</evidence>
<accession>A0A6M3LR73</accession>
<proteinExistence type="predicted"/>
<dbReference type="AlphaFoldDB" id="A0A6M3LR73"/>
<gene>
    <name evidence="1" type="ORF">MM415B05373_0006</name>
</gene>
<reference evidence="1" key="1">
    <citation type="submission" date="2020-03" db="EMBL/GenBank/DDBJ databases">
        <title>The deep terrestrial virosphere.</title>
        <authorList>
            <person name="Holmfeldt K."/>
            <person name="Nilsson E."/>
            <person name="Simone D."/>
            <person name="Lopez-Fernandez M."/>
            <person name="Wu X."/>
            <person name="de Brujin I."/>
            <person name="Lundin D."/>
            <person name="Andersson A."/>
            <person name="Bertilsson S."/>
            <person name="Dopson M."/>
        </authorList>
    </citation>
    <scope>NUCLEOTIDE SEQUENCE</scope>
    <source>
        <strain evidence="1">MM415B05373</strain>
    </source>
</reference>
<name>A0A6M3LR73_9ZZZZ</name>
<sequence>MLDYSDIIHDTISLLRLGVGIDQIKTKLADIGMDSIPKEAEEQMEICAMVWKHYDGMKTKRPEELYPYLAEVSQMEVN</sequence>
<protein>
    <submittedName>
        <fullName evidence="1">Uncharacterized protein</fullName>
    </submittedName>
</protein>